<keyword evidence="2" id="KW-0521">NADP</keyword>
<dbReference type="InterPro" id="IPR051468">
    <property type="entry name" value="Fungal_SecMetab_SDRs"/>
</dbReference>
<dbReference type="PANTHER" id="PTHR43544:SF7">
    <property type="entry name" value="NADB-LER2"/>
    <property type="match status" value="1"/>
</dbReference>
<dbReference type="EMBL" id="CP144541">
    <property type="protein sequence ID" value="WVW78539.1"/>
    <property type="molecule type" value="Genomic_DNA"/>
</dbReference>
<protein>
    <recommendedName>
        <fullName evidence="6">NAD(P)-binding protein</fullName>
    </recommendedName>
</protein>
<dbReference type="KEGG" id="kbi:30208266"/>
<name>A0AAJ8M5L5_9TREE</name>
<keyword evidence="3" id="KW-0560">Oxidoreductase</keyword>
<dbReference type="PRINTS" id="PR00081">
    <property type="entry name" value="GDHRDH"/>
</dbReference>
<dbReference type="Gene3D" id="3.40.50.720">
    <property type="entry name" value="NAD(P)-binding Rossmann-like Domain"/>
    <property type="match status" value="1"/>
</dbReference>
<dbReference type="SUPFAM" id="SSF51735">
    <property type="entry name" value="NAD(P)-binding Rossmann-fold domains"/>
    <property type="match status" value="1"/>
</dbReference>
<dbReference type="PROSITE" id="PS00061">
    <property type="entry name" value="ADH_SHORT"/>
    <property type="match status" value="1"/>
</dbReference>
<dbReference type="Proteomes" id="UP000092730">
    <property type="component" value="Chromosome 1"/>
</dbReference>
<dbReference type="InterPro" id="IPR020904">
    <property type="entry name" value="Sc_DH/Rdtase_CS"/>
</dbReference>
<dbReference type="GO" id="GO:0016491">
    <property type="term" value="F:oxidoreductase activity"/>
    <property type="evidence" value="ECO:0007669"/>
    <property type="project" value="UniProtKB-KW"/>
</dbReference>
<comment type="similarity">
    <text evidence="1">Belongs to the short-chain dehydrogenases/reductases (SDR) family.</text>
</comment>
<proteinExistence type="inferred from homology"/>
<evidence type="ECO:0000256" key="3">
    <source>
        <dbReference type="ARBA" id="ARBA00023002"/>
    </source>
</evidence>
<dbReference type="InterPro" id="IPR036291">
    <property type="entry name" value="NAD(P)-bd_dom_sf"/>
</dbReference>
<evidence type="ECO:0000313" key="4">
    <source>
        <dbReference type="EMBL" id="WVW78539.1"/>
    </source>
</evidence>
<organism evidence="4 5">
    <name type="scientific">Kwoniella bestiolae CBS 10118</name>
    <dbReference type="NCBI Taxonomy" id="1296100"/>
    <lineage>
        <taxon>Eukaryota</taxon>
        <taxon>Fungi</taxon>
        <taxon>Dikarya</taxon>
        <taxon>Basidiomycota</taxon>
        <taxon>Agaricomycotina</taxon>
        <taxon>Tremellomycetes</taxon>
        <taxon>Tremellales</taxon>
        <taxon>Cryptococcaceae</taxon>
        <taxon>Kwoniella</taxon>
    </lineage>
</organism>
<dbReference type="PANTHER" id="PTHR43544">
    <property type="entry name" value="SHORT-CHAIN DEHYDROGENASE/REDUCTASE"/>
    <property type="match status" value="1"/>
</dbReference>
<dbReference type="RefSeq" id="XP_019047259.2">
    <property type="nucleotide sequence ID" value="XM_019190511.2"/>
</dbReference>
<evidence type="ECO:0000313" key="5">
    <source>
        <dbReference type="Proteomes" id="UP000092730"/>
    </source>
</evidence>
<accession>A0AAJ8M5L5</accession>
<dbReference type="InterPro" id="IPR002347">
    <property type="entry name" value="SDR_fam"/>
</dbReference>
<gene>
    <name evidence="4" type="ORF">I302_100494</name>
</gene>
<evidence type="ECO:0008006" key="6">
    <source>
        <dbReference type="Google" id="ProtNLM"/>
    </source>
</evidence>
<reference evidence="4" key="2">
    <citation type="submission" date="2024-02" db="EMBL/GenBank/DDBJ databases">
        <title>Comparative genomics of Cryptococcus and Kwoniella reveals pathogenesis evolution and contrasting modes of karyotype evolution via chromosome fusion or intercentromeric recombination.</title>
        <authorList>
            <person name="Coelho M.A."/>
            <person name="David-Palma M."/>
            <person name="Shea T."/>
            <person name="Bowers K."/>
            <person name="McGinley-Smith S."/>
            <person name="Mohammad A.W."/>
            <person name="Gnirke A."/>
            <person name="Yurkov A.M."/>
            <person name="Nowrousian M."/>
            <person name="Sun S."/>
            <person name="Cuomo C.A."/>
            <person name="Heitman J."/>
        </authorList>
    </citation>
    <scope>NUCLEOTIDE SEQUENCE</scope>
    <source>
        <strain evidence="4">CBS 10118</strain>
    </source>
</reference>
<evidence type="ECO:0000256" key="1">
    <source>
        <dbReference type="ARBA" id="ARBA00006484"/>
    </source>
</evidence>
<sequence length="229" mass="25111">MSDEPKTILITGANRGIGYELTKTFVNKGYKVIAAVRDLTKAPSIDGLTAVVKIDAKEDDYPLKAVEELRKKNIDSLDIVVANAGIGKDPKPVREMSISTYDEHHQVNARAPLLLFQAFYPLLMRKEGSKFVEISTGISQNGIEHMPNTGAYGASKAAINFITRQIHFEEPKLTAYMISPGWVDTDMGKAGATAAGLAEPPEKLSVTIPLMVDLIEKSDRETRGGYMWN</sequence>
<dbReference type="AlphaFoldDB" id="A0AAJ8M5L5"/>
<reference evidence="4" key="1">
    <citation type="submission" date="2013-07" db="EMBL/GenBank/DDBJ databases">
        <authorList>
            <consortium name="The Broad Institute Genome Sequencing Platform"/>
            <person name="Cuomo C."/>
            <person name="Litvintseva A."/>
            <person name="Chen Y."/>
            <person name="Heitman J."/>
            <person name="Sun S."/>
            <person name="Springer D."/>
            <person name="Dromer F."/>
            <person name="Young S.K."/>
            <person name="Zeng Q."/>
            <person name="Gargeya S."/>
            <person name="Fitzgerald M."/>
            <person name="Abouelleil A."/>
            <person name="Alvarado L."/>
            <person name="Berlin A.M."/>
            <person name="Chapman S.B."/>
            <person name="Dewar J."/>
            <person name="Goldberg J."/>
            <person name="Griggs A."/>
            <person name="Gujja S."/>
            <person name="Hansen M."/>
            <person name="Howarth C."/>
            <person name="Imamovic A."/>
            <person name="Larimer J."/>
            <person name="McCowan C."/>
            <person name="Murphy C."/>
            <person name="Pearson M."/>
            <person name="Priest M."/>
            <person name="Roberts A."/>
            <person name="Saif S."/>
            <person name="Shea T."/>
            <person name="Sykes S."/>
            <person name="Wortman J."/>
            <person name="Nusbaum C."/>
            <person name="Birren B."/>
        </authorList>
    </citation>
    <scope>NUCLEOTIDE SEQUENCE</scope>
    <source>
        <strain evidence="4">CBS 10118</strain>
    </source>
</reference>
<dbReference type="GO" id="GO:0005737">
    <property type="term" value="C:cytoplasm"/>
    <property type="evidence" value="ECO:0007669"/>
    <property type="project" value="TreeGrafter"/>
</dbReference>
<keyword evidence="5" id="KW-1185">Reference proteome</keyword>
<dbReference type="Pfam" id="PF00106">
    <property type="entry name" value="adh_short"/>
    <property type="match status" value="1"/>
</dbReference>
<dbReference type="GeneID" id="30208266"/>
<evidence type="ECO:0000256" key="2">
    <source>
        <dbReference type="ARBA" id="ARBA00022857"/>
    </source>
</evidence>